<comment type="caution">
    <text evidence="2">The sequence shown here is derived from an EMBL/GenBank/DDBJ whole genome shotgun (WGS) entry which is preliminary data.</text>
</comment>
<keyword evidence="1" id="KW-0812">Transmembrane</keyword>
<keyword evidence="1" id="KW-0472">Membrane</keyword>
<evidence type="ECO:0000256" key="1">
    <source>
        <dbReference type="SAM" id="Phobius"/>
    </source>
</evidence>
<evidence type="ECO:0000313" key="2">
    <source>
        <dbReference type="EMBL" id="GAA4143191.1"/>
    </source>
</evidence>
<accession>A0ABP7YXQ3</accession>
<feature type="transmembrane region" description="Helical" evidence="1">
    <location>
        <begin position="12"/>
        <end position="31"/>
    </location>
</feature>
<sequence length="118" mass="12181">MQATPERSAGWWISPAIPTIANFVLAALWVFSTAGGWAESAFCEEAGERDGTCAADVAMAEAASIPLAVAAAFVAVGAWAVPAVRRRYARLDGLLTVAALIWVAAEGVLFVGGYAAKP</sequence>
<keyword evidence="1" id="KW-1133">Transmembrane helix</keyword>
<dbReference type="RefSeq" id="WP_378270381.1">
    <property type="nucleotide sequence ID" value="NZ_JBHTFR010000001.1"/>
</dbReference>
<protein>
    <submittedName>
        <fullName evidence="2">Uncharacterized protein</fullName>
    </submittedName>
</protein>
<dbReference type="EMBL" id="BAABDO010000045">
    <property type="protein sequence ID" value="GAA4143191.1"/>
    <property type="molecule type" value="Genomic_DNA"/>
</dbReference>
<dbReference type="Proteomes" id="UP001500266">
    <property type="component" value="Unassembled WGS sequence"/>
</dbReference>
<gene>
    <name evidence="2" type="ORF">GCM10022416_32980</name>
</gene>
<organism evidence="2 3">
    <name type="scientific">Actinomadura keratinilytica</name>
    <dbReference type="NCBI Taxonomy" id="547461"/>
    <lineage>
        <taxon>Bacteria</taxon>
        <taxon>Bacillati</taxon>
        <taxon>Actinomycetota</taxon>
        <taxon>Actinomycetes</taxon>
        <taxon>Streptosporangiales</taxon>
        <taxon>Thermomonosporaceae</taxon>
        <taxon>Actinomadura</taxon>
    </lineage>
</organism>
<feature type="transmembrane region" description="Helical" evidence="1">
    <location>
        <begin position="63"/>
        <end position="81"/>
    </location>
</feature>
<feature type="transmembrane region" description="Helical" evidence="1">
    <location>
        <begin position="93"/>
        <end position="116"/>
    </location>
</feature>
<name>A0ABP7YXQ3_9ACTN</name>
<evidence type="ECO:0000313" key="3">
    <source>
        <dbReference type="Proteomes" id="UP001500266"/>
    </source>
</evidence>
<reference evidence="3" key="1">
    <citation type="journal article" date="2019" name="Int. J. Syst. Evol. Microbiol.">
        <title>The Global Catalogue of Microorganisms (GCM) 10K type strain sequencing project: providing services to taxonomists for standard genome sequencing and annotation.</title>
        <authorList>
            <consortium name="The Broad Institute Genomics Platform"/>
            <consortium name="The Broad Institute Genome Sequencing Center for Infectious Disease"/>
            <person name="Wu L."/>
            <person name="Ma J."/>
        </authorList>
    </citation>
    <scope>NUCLEOTIDE SEQUENCE [LARGE SCALE GENOMIC DNA]</scope>
    <source>
        <strain evidence="3">JCM 17316</strain>
    </source>
</reference>
<keyword evidence="3" id="KW-1185">Reference proteome</keyword>
<proteinExistence type="predicted"/>